<reference evidence="3" key="2">
    <citation type="submission" date="2021-03" db="UniProtKB">
        <authorList>
            <consortium name="EnsemblPlants"/>
        </authorList>
    </citation>
    <scope>IDENTIFICATION</scope>
</reference>
<dbReference type="GO" id="GO:0043531">
    <property type="term" value="F:ADP binding"/>
    <property type="evidence" value="ECO:0007669"/>
    <property type="project" value="InterPro"/>
</dbReference>
<dbReference type="Proteomes" id="UP000596660">
    <property type="component" value="Unplaced"/>
</dbReference>
<dbReference type="GO" id="GO:0006952">
    <property type="term" value="P:defense response"/>
    <property type="evidence" value="ECO:0007669"/>
    <property type="project" value="UniProtKB-KW"/>
</dbReference>
<dbReference type="AlphaFoldDB" id="A0A803MTU6"/>
<keyword evidence="4" id="KW-1185">Reference proteome</keyword>
<dbReference type="Gene3D" id="3.40.50.300">
    <property type="entry name" value="P-loop containing nucleotide triphosphate hydrolases"/>
    <property type="match status" value="1"/>
</dbReference>
<evidence type="ECO:0000313" key="4">
    <source>
        <dbReference type="Proteomes" id="UP000596660"/>
    </source>
</evidence>
<dbReference type="PANTHER" id="PTHR36766:SF35">
    <property type="entry name" value="DISEASE RESISTANCE PROTEIN RGA3"/>
    <property type="match status" value="1"/>
</dbReference>
<dbReference type="OMA" id="NESCKLN"/>
<organism evidence="3 4">
    <name type="scientific">Chenopodium quinoa</name>
    <name type="common">Quinoa</name>
    <dbReference type="NCBI Taxonomy" id="63459"/>
    <lineage>
        <taxon>Eukaryota</taxon>
        <taxon>Viridiplantae</taxon>
        <taxon>Streptophyta</taxon>
        <taxon>Embryophyta</taxon>
        <taxon>Tracheophyta</taxon>
        <taxon>Spermatophyta</taxon>
        <taxon>Magnoliopsida</taxon>
        <taxon>eudicotyledons</taxon>
        <taxon>Gunneridae</taxon>
        <taxon>Pentapetalae</taxon>
        <taxon>Caryophyllales</taxon>
        <taxon>Chenopodiaceae</taxon>
        <taxon>Chenopodioideae</taxon>
        <taxon>Atripliceae</taxon>
        <taxon>Chenopodium</taxon>
    </lineage>
</organism>
<accession>A0A803MTU6</accession>
<dbReference type="InterPro" id="IPR027417">
    <property type="entry name" value="P-loop_NTPase"/>
</dbReference>
<evidence type="ECO:0000259" key="2">
    <source>
        <dbReference type="Pfam" id="PF00931"/>
    </source>
</evidence>
<evidence type="ECO:0000256" key="1">
    <source>
        <dbReference type="ARBA" id="ARBA00022821"/>
    </source>
</evidence>
<dbReference type="Pfam" id="PF00931">
    <property type="entry name" value="NB-ARC"/>
    <property type="match status" value="1"/>
</dbReference>
<proteinExistence type="predicted"/>
<dbReference type="PANTHER" id="PTHR36766">
    <property type="entry name" value="PLANT BROAD-SPECTRUM MILDEW RESISTANCE PROTEIN RPW8"/>
    <property type="match status" value="1"/>
</dbReference>
<evidence type="ECO:0000313" key="3">
    <source>
        <dbReference type="EnsemblPlants" id="AUR62035087-RA:cds"/>
    </source>
</evidence>
<dbReference type="SUPFAM" id="SSF52540">
    <property type="entry name" value="P-loop containing nucleoside triphosphate hydrolases"/>
    <property type="match status" value="1"/>
</dbReference>
<dbReference type="Gramene" id="AUR62035087-RA">
    <property type="protein sequence ID" value="AUR62035087-RA:cds"/>
    <property type="gene ID" value="AUR62035087"/>
</dbReference>
<reference evidence="3" key="1">
    <citation type="journal article" date="2017" name="Nature">
        <title>The genome of Chenopodium quinoa.</title>
        <authorList>
            <person name="Jarvis D.E."/>
            <person name="Ho Y.S."/>
            <person name="Lightfoot D.J."/>
            <person name="Schmoeckel S.M."/>
            <person name="Li B."/>
            <person name="Borm T.J.A."/>
            <person name="Ohyanagi H."/>
            <person name="Mineta K."/>
            <person name="Michell C.T."/>
            <person name="Saber N."/>
            <person name="Kharbatia N.M."/>
            <person name="Rupper R.R."/>
            <person name="Sharp A.R."/>
            <person name="Dally N."/>
            <person name="Boughton B.A."/>
            <person name="Woo Y.H."/>
            <person name="Gao G."/>
            <person name="Schijlen E.G.W.M."/>
            <person name="Guo X."/>
            <person name="Momin A.A."/>
            <person name="Negrao S."/>
            <person name="Al-Babili S."/>
            <person name="Gehring C."/>
            <person name="Roessner U."/>
            <person name="Jung C."/>
            <person name="Murphy K."/>
            <person name="Arold S.T."/>
            <person name="Gojobori T."/>
            <person name="van der Linden C.G."/>
            <person name="van Loo E.N."/>
            <person name="Jellen E.N."/>
            <person name="Maughan P.J."/>
            <person name="Tester M."/>
        </authorList>
    </citation>
    <scope>NUCLEOTIDE SEQUENCE [LARGE SCALE GENOMIC DNA]</scope>
    <source>
        <strain evidence="3">cv. PI 614886</strain>
    </source>
</reference>
<dbReference type="EnsemblPlants" id="AUR62035087-RA">
    <property type="protein sequence ID" value="AUR62035087-RA:cds"/>
    <property type="gene ID" value="AUR62035087"/>
</dbReference>
<name>A0A803MTU6_CHEQI</name>
<protein>
    <recommendedName>
        <fullName evidence="2">NB-ARC domain-containing protein</fullName>
    </recommendedName>
</protein>
<sequence length="125" mass="14355">MWTCVADQDQKELDVKEVLCKILECKGSTLEQAQSQLREKLAGERYLLVLDDVWTEDRFQWRDLVKYLVGGLKGSWIMVTTRSHKTATIVDGEVYELQGLSKEYSWSLFEQSAFSSDELSNPPTS</sequence>
<dbReference type="InterPro" id="IPR002182">
    <property type="entry name" value="NB-ARC"/>
</dbReference>
<feature type="domain" description="NB-ARC" evidence="2">
    <location>
        <begin position="2"/>
        <end position="116"/>
    </location>
</feature>
<keyword evidence="1" id="KW-0611">Plant defense</keyword>